<evidence type="ECO:0000256" key="12">
    <source>
        <dbReference type="SAM" id="SignalP"/>
    </source>
</evidence>
<evidence type="ECO:0000256" key="1">
    <source>
        <dbReference type="ARBA" id="ARBA00004251"/>
    </source>
</evidence>
<reference evidence="14 15" key="1">
    <citation type="journal article" date="2020" name="IScience">
        <title>Genome Sequencing of the Endangered Kingdonia uniflora (Circaeasteraceae, Ranunculales) Reveals Potential Mechanisms of Evolutionary Specialization.</title>
        <authorList>
            <person name="Sun Y."/>
            <person name="Deng T."/>
            <person name="Zhang A."/>
            <person name="Moore M.J."/>
            <person name="Landis J.B."/>
            <person name="Lin N."/>
            <person name="Zhang H."/>
            <person name="Zhang X."/>
            <person name="Huang J."/>
            <person name="Zhang X."/>
            <person name="Sun H."/>
            <person name="Wang H."/>
        </authorList>
    </citation>
    <scope>NUCLEOTIDE SEQUENCE [LARGE SCALE GENOMIC DNA]</scope>
    <source>
        <strain evidence="14">TB1705</strain>
        <tissue evidence="14">Leaf</tissue>
    </source>
</reference>
<evidence type="ECO:0000256" key="5">
    <source>
        <dbReference type="ARBA" id="ARBA00022692"/>
    </source>
</evidence>
<keyword evidence="6 12" id="KW-0732">Signal</keyword>
<comment type="subcellular location">
    <subcellularLocation>
        <location evidence="1">Cell membrane</location>
        <topology evidence="1">Single-pass type I membrane protein</topology>
    </subcellularLocation>
</comment>
<gene>
    <name evidence="14" type="ORF">GIB67_006204</name>
</gene>
<name>A0A7J7N628_9MAGN</name>
<dbReference type="PANTHER" id="PTHR48063">
    <property type="entry name" value="LRR RECEPTOR-LIKE KINASE"/>
    <property type="match status" value="1"/>
</dbReference>
<evidence type="ECO:0000256" key="9">
    <source>
        <dbReference type="ARBA" id="ARBA00023136"/>
    </source>
</evidence>
<dbReference type="FunFam" id="3.80.10.10:FF:000383">
    <property type="entry name" value="Leucine-rich repeat receptor protein kinase EMS1"/>
    <property type="match status" value="2"/>
</dbReference>
<dbReference type="Proteomes" id="UP000541444">
    <property type="component" value="Unassembled WGS sequence"/>
</dbReference>
<feature type="domain" description="Leucine-rich repeat-containing N-terminal plant-type" evidence="13">
    <location>
        <begin position="36"/>
        <end position="72"/>
    </location>
</feature>
<dbReference type="Pfam" id="PF00560">
    <property type="entry name" value="LRR_1"/>
    <property type="match status" value="8"/>
</dbReference>
<dbReference type="SMART" id="SM00369">
    <property type="entry name" value="LRR_TYP"/>
    <property type="match status" value="7"/>
</dbReference>
<evidence type="ECO:0000313" key="14">
    <source>
        <dbReference type="EMBL" id="KAF6162679.1"/>
    </source>
</evidence>
<organism evidence="14 15">
    <name type="scientific">Kingdonia uniflora</name>
    <dbReference type="NCBI Taxonomy" id="39325"/>
    <lineage>
        <taxon>Eukaryota</taxon>
        <taxon>Viridiplantae</taxon>
        <taxon>Streptophyta</taxon>
        <taxon>Embryophyta</taxon>
        <taxon>Tracheophyta</taxon>
        <taxon>Spermatophyta</taxon>
        <taxon>Magnoliopsida</taxon>
        <taxon>Ranunculales</taxon>
        <taxon>Circaeasteraceae</taxon>
        <taxon>Kingdonia</taxon>
    </lineage>
</organism>
<dbReference type="PANTHER" id="PTHR48063:SF100">
    <property type="entry name" value="RECEPTOR-LIKE PROTEIN EIX2"/>
    <property type="match status" value="1"/>
</dbReference>
<keyword evidence="4" id="KW-0433">Leucine-rich repeat</keyword>
<dbReference type="OrthoDB" id="1600340at2759"/>
<accession>A0A7J7N628</accession>
<feature type="transmembrane region" description="Helical" evidence="11">
    <location>
        <begin position="562"/>
        <end position="584"/>
    </location>
</feature>
<dbReference type="InterPro" id="IPR003591">
    <property type="entry name" value="Leu-rich_rpt_typical-subtyp"/>
</dbReference>
<dbReference type="SUPFAM" id="SSF52058">
    <property type="entry name" value="L domain-like"/>
    <property type="match status" value="2"/>
</dbReference>
<keyword evidence="15" id="KW-1185">Reference proteome</keyword>
<dbReference type="Pfam" id="PF13855">
    <property type="entry name" value="LRR_8"/>
    <property type="match status" value="1"/>
</dbReference>
<dbReference type="AlphaFoldDB" id="A0A7J7N628"/>
<keyword evidence="5 11" id="KW-0812">Transmembrane</keyword>
<feature type="chain" id="PRO_5029613368" description="Leucine-rich repeat-containing N-terminal plant-type domain-containing protein" evidence="12">
    <location>
        <begin position="26"/>
        <end position="606"/>
    </location>
</feature>
<dbReference type="InterPro" id="IPR001611">
    <property type="entry name" value="Leu-rich_rpt"/>
</dbReference>
<dbReference type="GO" id="GO:0005886">
    <property type="term" value="C:plasma membrane"/>
    <property type="evidence" value="ECO:0007669"/>
    <property type="project" value="UniProtKB-SubCell"/>
</dbReference>
<evidence type="ECO:0000256" key="7">
    <source>
        <dbReference type="ARBA" id="ARBA00022737"/>
    </source>
</evidence>
<evidence type="ECO:0000256" key="3">
    <source>
        <dbReference type="ARBA" id="ARBA00022475"/>
    </source>
</evidence>
<dbReference type="InterPro" id="IPR032675">
    <property type="entry name" value="LRR_dom_sf"/>
</dbReference>
<sequence length="606" mass="67645">MVRCSKVLAVLLVFSFISKIHFVLGDGEANMFCSPREKQDLLTFKLGLMDPSHRLSSWVGDNCCTWEGVSCDNMTGSVVRLDLKNPIDYDLTEEEENEGYMAQLGGEINPSFLELKHLKSLDLSSNDFNGTSIPRVLGLAQNLSGLYMVEGVDNLEWLSHLSHLEHLDMSQVNLSYVSNWLQVINTLPSLLELLLVDCGLYQFLSLPYHNLTALEVLDLSVNHFNSPLPDWFSSLNNLLLLDLSHNSFRGPIPHVLKNLTKLTDLDLSSNKFNSTIPNWLNSFKHLEHLDLSYNAFHGTVSAAIDNLTSVTSLYLDANNLEDNIPTWFWNFSSQLSILDLSNNHIKGELPNTLPTQTRLGSNNFQGLLPRLTSNISELDLSNNSFSGNISLFLCHPSNKTYSLSAIDLSDNLLVGEIPNCWMYLTSLELVNLDNNHLYGNIPSSMGSLNSLLSFHVRNNSISGELPSSLQNYTQLQTTNLGNNDLSGSIPTWIGKSLPNLKVLALHSNKFKLLSSKHLLNRAVSNDGLCGTPLMKKCNGNGSGEIPNTQAQDSDEYDMMEQFYVTVGPGFVVGLTGFCAALVFMDKWRLAYFRFVEDMKDRLLARF</sequence>
<proteinExistence type="inferred from homology"/>
<dbReference type="Gene3D" id="3.80.10.10">
    <property type="entry name" value="Ribonuclease Inhibitor"/>
    <property type="match status" value="4"/>
</dbReference>
<feature type="signal peptide" evidence="12">
    <location>
        <begin position="1"/>
        <end position="25"/>
    </location>
</feature>
<dbReference type="Pfam" id="PF08263">
    <property type="entry name" value="LRRNT_2"/>
    <property type="match status" value="1"/>
</dbReference>
<evidence type="ECO:0000256" key="4">
    <source>
        <dbReference type="ARBA" id="ARBA00022614"/>
    </source>
</evidence>
<keyword evidence="7" id="KW-0677">Repeat</keyword>
<comment type="similarity">
    <text evidence="2">Belongs to the RLP family.</text>
</comment>
<dbReference type="EMBL" id="JACGCM010001015">
    <property type="protein sequence ID" value="KAF6162679.1"/>
    <property type="molecule type" value="Genomic_DNA"/>
</dbReference>
<comment type="caution">
    <text evidence="14">The sequence shown here is derived from an EMBL/GenBank/DDBJ whole genome shotgun (WGS) entry which is preliminary data.</text>
</comment>
<dbReference type="InterPro" id="IPR013210">
    <property type="entry name" value="LRR_N_plant-typ"/>
</dbReference>
<evidence type="ECO:0000256" key="2">
    <source>
        <dbReference type="ARBA" id="ARBA00009592"/>
    </source>
</evidence>
<keyword evidence="3" id="KW-1003">Cell membrane</keyword>
<evidence type="ECO:0000256" key="8">
    <source>
        <dbReference type="ARBA" id="ARBA00022989"/>
    </source>
</evidence>
<keyword evidence="9 11" id="KW-0472">Membrane</keyword>
<keyword evidence="10" id="KW-0325">Glycoprotein</keyword>
<protein>
    <recommendedName>
        <fullName evidence="13">Leucine-rich repeat-containing N-terminal plant-type domain-containing protein</fullName>
    </recommendedName>
</protein>
<evidence type="ECO:0000256" key="6">
    <source>
        <dbReference type="ARBA" id="ARBA00022729"/>
    </source>
</evidence>
<evidence type="ECO:0000256" key="11">
    <source>
        <dbReference type="SAM" id="Phobius"/>
    </source>
</evidence>
<evidence type="ECO:0000259" key="13">
    <source>
        <dbReference type="Pfam" id="PF08263"/>
    </source>
</evidence>
<evidence type="ECO:0000256" key="10">
    <source>
        <dbReference type="ARBA" id="ARBA00023180"/>
    </source>
</evidence>
<evidence type="ECO:0000313" key="15">
    <source>
        <dbReference type="Proteomes" id="UP000541444"/>
    </source>
</evidence>
<dbReference type="InterPro" id="IPR046956">
    <property type="entry name" value="RLP23-like"/>
</dbReference>
<keyword evidence="8 11" id="KW-1133">Transmembrane helix</keyword>